<dbReference type="EMBL" id="QFYP01000001">
    <property type="protein sequence ID" value="RAK59857.1"/>
    <property type="molecule type" value="Genomic_DNA"/>
</dbReference>
<dbReference type="AlphaFoldDB" id="A0A328AZ40"/>
<dbReference type="OrthoDB" id="9806380at2"/>
<accession>A0A328AZ40</accession>
<evidence type="ECO:0000259" key="1">
    <source>
        <dbReference type="Pfam" id="PF07045"/>
    </source>
</evidence>
<gene>
    <name evidence="2" type="ORF">DJ021_08580</name>
</gene>
<dbReference type="PANTHER" id="PTHR41521">
    <property type="match status" value="1"/>
</dbReference>
<name>A0A328AZ40_9CAUL</name>
<keyword evidence="3" id="KW-1185">Reference proteome</keyword>
<dbReference type="InterPro" id="IPR010753">
    <property type="entry name" value="DUF1330"/>
</dbReference>
<dbReference type="Proteomes" id="UP000249842">
    <property type="component" value="Unassembled WGS sequence"/>
</dbReference>
<proteinExistence type="predicted"/>
<organism evidence="2 3">
    <name type="scientific">Phenylobacterium hankyongense</name>
    <dbReference type="NCBI Taxonomy" id="1813876"/>
    <lineage>
        <taxon>Bacteria</taxon>
        <taxon>Pseudomonadati</taxon>
        <taxon>Pseudomonadota</taxon>
        <taxon>Alphaproteobacteria</taxon>
        <taxon>Caulobacterales</taxon>
        <taxon>Caulobacteraceae</taxon>
        <taxon>Phenylobacterium</taxon>
    </lineage>
</organism>
<reference evidence="3" key="1">
    <citation type="submission" date="2018-05" db="EMBL/GenBank/DDBJ databases">
        <authorList>
            <person name="Li X."/>
        </authorList>
    </citation>
    <scope>NUCLEOTIDE SEQUENCE [LARGE SCALE GENOMIC DNA]</scope>
    <source>
        <strain evidence="3">HKS-05</strain>
    </source>
</reference>
<dbReference type="PANTHER" id="PTHR41521:SF4">
    <property type="entry name" value="BLR0684 PROTEIN"/>
    <property type="match status" value="1"/>
</dbReference>
<feature type="domain" description="DUF1330" evidence="1">
    <location>
        <begin position="2"/>
        <end position="94"/>
    </location>
</feature>
<dbReference type="InterPro" id="IPR011008">
    <property type="entry name" value="Dimeric_a/b-barrel"/>
</dbReference>
<dbReference type="Gene3D" id="3.30.70.100">
    <property type="match status" value="1"/>
</dbReference>
<evidence type="ECO:0000313" key="2">
    <source>
        <dbReference type="EMBL" id="RAK59857.1"/>
    </source>
</evidence>
<protein>
    <submittedName>
        <fullName evidence="2">DUF1330 domain-containing protein</fullName>
    </submittedName>
</protein>
<dbReference type="RefSeq" id="WP_111457150.1">
    <property type="nucleotide sequence ID" value="NZ_QFYP01000001.1"/>
</dbReference>
<comment type="caution">
    <text evidence="2">The sequence shown here is derived from an EMBL/GenBank/DDBJ whole genome shotgun (WGS) entry which is preliminary data.</text>
</comment>
<dbReference type="Pfam" id="PF07045">
    <property type="entry name" value="DUF1330"/>
    <property type="match status" value="1"/>
</dbReference>
<evidence type="ECO:0000313" key="3">
    <source>
        <dbReference type="Proteomes" id="UP000249842"/>
    </source>
</evidence>
<sequence length="96" mass="10823">MKAFLVLDFAVHDFPGFRPYVSAIPAFIQKHGGRYIVRGVEPTVMEGDWSPELMVILEFPSRENAKAFLDDPDAQALFDVRHRTTNSKLVLVDGCD</sequence>
<dbReference type="SUPFAM" id="SSF54909">
    <property type="entry name" value="Dimeric alpha+beta barrel"/>
    <property type="match status" value="1"/>
</dbReference>